<accession>A0ABP9GXA0</accession>
<dbReference type="EMBL" id="BAABHS010000005">
    <property type="protein sequence ID" value="GAA4955536.1"/>
    <property type="molecule type" value="Genomic_DNA"/>
</dbReference>
<protein>
    <recommendedName>
        <fullName evidence="1">DUF6745 domain-containing protein</fullName>
    </recommendedName>
</protein>
<comment type="caution">
    <text evidence="2">The sequence shown here is derived from an EMBL/GenBank/DDBJ whole genome shotgun (WGS) entry which is preliminary data.</text>
</comment>
<dbReference type="Proteomes" id="UP001500466">
    <property type="component" value="Unassembled WGS sequence"/>
</dbReference>
<organism evidence="2 3">
    <name type="scientific">Yinghuangia aomiensis</name>
    <dbReference type="NCBI Taxonomy" id="676205"/>
    <lineage>
        <taxon>Bacteria</taxon>
        <taxon>Bacillati</taxon>
        <taxon>Actinomycetota</taxon>
        <taxon>Actinomycetes</taxon>
        <taxon>Kitasatosporales</taxon>
        <taxon>Streptomycetaceae</taxon>
        <taxon>Yinghuangia</taxon>
    </lineage>
</organism>
<reference evidence="3" key="1">
    <citation type="journal article" date="2019" name="Int. J. Syst. Evol. Microbiol.">
        <title>The Global Catalogue of Microorganisms (GCM) 10K type strain sequencing project: providing services to taxonomists for standard genome sequencing and annotation.</title>
        <authorList>
            <consortium name="The Broad Institute Genomics Platform"/>
            <consortium name="The Broad Institute Genome Sequencing Center for Infectious Disease"/>
            <person name="Wu L."/>
            <person name="Ma J."/>
        </authorList>
    </citation>
    <scope>NUCLEOTIDE SEQUENCE [LARGE SCALE GENOMIC DNA]</scope>
    <source>
        <strain evidence="3">JCM 17986</strain>
    </source>
</reference>
<keyword evidence="3" id="KW-1185">Reference proteome</keyword>
<sequence length="408" mass="43989">MTAAPTVFPTLTLAHRAALAETADAWADVAAAARPADRDAAERGIRAAYRAAGLHEPDKILWYASPLAAAVAATVVAGAFKPQELTALRLPVRAPAGSRAGASVRDKIRAATWERARTDTVTILGQATWAQAWGEIAERLWDPTTSLSARIRDGIEEAVLSATGTSTDRGPAARRGTVTPTAPVAREARAATLDALGGQHDAAWLAAFDGLRRCFPQLDESPSAPALDAVAEVARAAGWWWPYENVVLVAERPTELHRDESARLHNGEGAALAFPDGFALHAWRGMPVPADFVTALGPAGSALSAQRIRNEDNAELRRVMLEIYGYDRYLTEVGARPLHRDETGVLWRIDLPGDEPVVMVEVLNSTPEPDGSVRTYWLRVPPTTRTARAGVAWTFGLTEQEYHPARET</sequence>
<evidence type="ECO:0000259" key="1">
    <source>
        <dbReference type="Pfam" id="PF20530"/>
    </source>
</evidence>
<feature type="domain" description="DUF6745" evidence="1">
    <location>
        <begin position="189"/>
        <end position="408"/>
    </location>
</feature>
<dbReference type="RefSeq" id="WP_345674687.1">
    <property type="nucleotide sequence ID" value="NZ_BAABHS010000005.1"/>
</dbReference>
<dbReference type="InterPro" id="IPR046633">
    <property type="entry name" value="DUF6745"/>
</dbReference>
<evidence type="ECO:0000313" key="3">
    <source>
        <dbReference type="Proteomes" id="UP001500466"/>
    </source>
</evidence>
<evidence type="ECO:0000313" key="2">
    <source>
        <dbReference type="EMBL" id="GAA4955536.1"/>
    </source>
</evidence>
<proteinExistence type="predicted"/>
<dbReference type="Pfam" id="PF20530">
    <property type="entry name" value="DUF6745"/>
    <property type="match status" value="1"/>
</dbReference>
<name>A0ABP9GXA0_9ACTN</name>
<gene>
    <name evidence="2" type="ORF">GCM10023205_16820</name>
</gene>